<gene>
    <name evidence="9" type="ORF">ENS82_11955</name>
</gene>
<sequence length="334" mass="37105">MWAYTARRLLGIIPVLFGISLLVFLFLHLIPGDPAVVMLGERAEPERIAALREKLGLERPLWEQYLFFVGNLLQGDLGTSIFNQLTIKEQLARRWPATFELAIAATLFAVILGIPFGILAAVRKNSIVDNLATSFSLLGVSLPVFWLGLLLVYLFAVNLQWLPAGGRLSTDVDALFKPITGFYVLDALLQPQTFWDVARHLILPAITLGTIPLAILTRITRSAMLEVLSQDYVRTARAKGLNERVVIWRHAFKNALLPVVTIIGLQFGTLLGGAILTETIFSWPGIGSWVYEGILNRDYPVVQGGVIFVALVFVIVNLVVDLSYALLDPRIQYR</sequence>
<feature type="transmembrane region" description="Helical" evidence="7">
    <location>
        <begin position="197"/>
        <end position="216"/>
    </location>
</feature>
<evidence type="ECO:0000256" key="7">
    <source>
        <dbReference type="RuleBase" id="RU363032"/>
    </source>
</evidence>
<dbReference type="InterPro" id="IPR000515">
    <property type="entry name" value="MetI-like"/>
</dbReference>
<dbReference type="Pfam" id="PF00528">
    <property type="entry name" value="BPD_transp_1"/>
    <property type="match status" value="1"/>
</dbReference>
<keyword evidence="5 7" id="KW-1133">Transmembrane helix</keyword>
<keyword evidence="6 7" id="KW-0472">Membrane</keyword>
<comment type="caution">
    <text evidence="9">The sequence shown here is derived from an EMBL/GenBank/DDBJ whole genome shotgun (WGS) entry which is preliminary data.</text>
</comment>
<keyword evidence="4 7" id="KW-0812">Transmembrane</keyword>
<reference evidence="9" key="1">
    <citation type="journal article" date="2020" name="mSystems">
        <title>Genome- and Community-Level Interaction Insights into Carbon Utilization and Element Cycling Functions of Hydrothermarchaeota in Hydrothermal Sediment.</title>
        <authorList>
            <person name="Zhou Z."/>
            <person name="Liu Y."/>
            <person name="Xu W."/>
            <person name="Pan J."/>
            <person name="Luo Z.H."/>
            <person name="Li M."/>
        </authorList>
    </citation>
    <scope>NUCLEOTIDE SEQUENCE [LARGE SCALE GENOMIC DNA]</scope>
    <source>
        <strain evidence="9">SpSt-524</strain>
    </source>
</reference>
<evidence type="ECO:0000256" key="6">
    <source>
        <dbReference type="ARBA" id="ARBA00023136"/>
    </source>
</evidence>
<feature type="transmembrane region" description="Helical" evidence="7">
    <location>
        <begin position="255"/>
        <end position="281"/>
    </location>
</feature>
<name>A0A7C3HJN6_MEIRU</name>
<feature type="transmembrane region" description="Helical" evidence="7">
    <location>
        <begin position="301"/>
        <end position="327"/>
    </location>
</feature>
<proteinExistence type="inferred from homology"/>
<feature type="transmembrane region" description="Helical" evidence="7">
    <location>
        <begin position="101"/>
        <end position="122"/>
    </location>
</feature>
<comment type="subcellular location">
    <subcellularLocation>
        <location evidence="1 7">Cell membrane</location>
        <topology evidence="1 7">Multi-pass membrane protein</topology>
    </subcellularLocation>
</comment>
<feature type="transmembrane region" description="Helical" evidence="7">
    <location>
        <begin position="134"/>
        <end position="156"/>
    </location>
</feature>
<dbReference type="RefSeq" id="WP_409655315.1">
    <property type="nucleotide sequence ID" value="NZ_JBKBUW010000011.1"/>
</dbReference>
<evidence type="ECO:0000259" key="8">
    <source>
        <dbReference type="PROSITE" id="PS50928"/>
    </source>
</evidence>
<evidence type="ECO:0000256" key="5">
    <source>
        <dbReference type="ARBA" id="ARBA00022989"/>
    </source>
</evidence>
<dbReference type="CDD" id="cd06261">
    <property type="entry name" value="TM_PBP2"/>
    <property type="match status" value="1"/>
</dbReference>
<dbReference type="PROSITE" id="PS50928">
    <property type="entry name" value="ABC_TM1"/>
    <property type="match status" value="1"/>
</dbReference>
<dbReference type="EMBL" id="DSWI01000028">
    <property type="protein sequence ID" value="HFG21400.1"/>
    <property type="molecule type" value="Genomic_DNA"/>
</dbReference>
<dbReference type="Gene3D" id="1.10.3720.10">
    <property type="entry name" value="MetI-like"/>
    <property type="match status" value="1"/>
</dbReference>
<keyword evidence="3" id="KW-1003">Cell membrane</keyword>
<evidence type="ECO:0000256" key="2">
    <source>
        <dbReference type="ARBA" id="ARBA00022448"/>
    </source>
</evidence>
<organism evidence="9">
    <name type="scientific">Meiothermus ruber</name>
    <dbReference type="NCBI Taxonomy" id="277"/>
    <lineage>
        <taxon>Bacteria</taxon>
        <taxon>Thermotogati</taxon>
        <taxon>Deinococcota</taxon>
        <taxon>Deinococci</taxon>
        <taxon>Thermales</taxon>
        <taxon>Thermaceae</taxon>
        <taxon>Meiothermus</taxon>
    </lineage>
</organism>
<feature type="transmembrane region" description="Helical" evidence="7">
    <location>
        <begin position="9"/>
        <end position="30"/>
    </location>
</feature>
<evidence type="ECO:0000256" key="4">
    <source>
        <dbReference type="ARBA" id="ARBA00022692"/>
    </source>
</evidence>
<dbReference type="SUPFAM" id="SSF161098">
    <property type="entry name" value="MetI-like"/>
    <property type="match status" value="1"/>
</dbReference>
<feature type="domain" description="ABC transmembrane type-1" evidence="8">
    <location>
        <begin position="95"/>
        <end position="324"/>
    </location>
</feature>
<comment type="similarity">
    <text evidence="7">Belongs to the binding-protein-dependent transport system permease family.</text>
</comment>
<evidence type="ECO:0000256" key="3">
    <source>
        <dbReference type="ARBA" id="ARBA00022475"/>
    </source>
</evidence>
<dbReference type="GO" id="GO:0055085">
    <property type="term" value="P:transmembrane transport"/>
    <property type="evidence" value="ECO:0007669"/>
    <property type="project" value="InterPro"/>
</dbReference>
<evidence type="ECO:0000313" key="9">
    <source>
        <dbReference type="EMBL" id="HFG21400.1"/>
    </source>
</evidence>
<dbReference type="Pfam" id="PF19300">
    <property type="entry name" value="BPD_transp_1_N"/>
    <property type="match status" value="1"/>
</dbReference>
<dbReference type="InterPro" id="IPR035906">
    <property type="entry name" value="MetI-like_sf"/>
</dbReference>
<dbReference type="PANTHER" id="PTHR43163:SF6">
    <property type="entry name" value="DIPEPTIDE TRANSPORT SYSTEM PERMEASE PROTEIN DPPB-RELATED"/>
    <property type="match status" value="1"/>
</dbReference>
<protein>
    <submittedName>
        <fullName evidence="9">ABC transporter permease</fullName>
    </submittedName>
</protein>
<dbReference type="GO" id="GO:0005886">
    <property type="term" value="C:plasma membrane"/>
    <property type="evidence" value="ECO:0007669"/>
    <property type="project" value="UniProtKB-SubCell"/>
</dbReference>
<dbReference type="AlphaFoldDB" id="A0A7C3HJN6"/>
<dbReference type="PANTHER" id="PTHR43163">
    <property type="entry name" value="DIPEPTIDE TRANSPORT SYSTEM PERMEASE PROTEIN DPPB-RELATED"/>
    <property type="match status" value="1"/>
</dbReference>
<dbReference type="InterPro" id="IPR045621">
    <property type="entry name" value="BPD_transp_1_N"/>
</dbReference>
<keyword evidence="2 7" id="KW-0813">Transport</keyword>
<accession>A0A7C3HJN6</accession>
<evidence type="ECO:0000256" key="1">
    <source>
        <dbReference type="ARBA" id="ARBA00004651"/>
    </source>
</evidence>